<dbReference type="PRINTS" id="PR02045">
    <property type="entry name" value="F138DOMAIN"/>
</dbReference>
<evidence type="ECO:0000313" key="1">
    <source>
        <dbReference type="EMBL" id="BAE89837.1"/>
    </source>
</evidence>
<dbReference type="AlphaFoldDB" id="I7G6A3"/>
<dbReference type="PANTHER" id="PTHR12138:SF161">
    <property type="entry name" value="SECRETED PROTEIN"/>
    <property type="match status" value="1"/>
</dbReference>
<proteinExistence type="evidence at transcript level"/>
<accession>I7G6A3</accession>
<dbReference type="EMBL" id="AB172775">
    <property type="protein sequence ID" value="BAE89837.1"/>
    <property type="molecule type" value="mRNA"/>
</dbReference>
<protein>
    <submittedName>
        <fullName evidence="1">Macaca fascicularis brain cDNA clone: QflA-19519, similar to human hypothetical protein LOC137886 (LOC137886), mRNA, RefSeq: XM_059929.6</fullName>
    </submittedName>
</protein>
<sequence length="78" mass="8070">MISAHHDLHLPGLKDSPASASRVAGITGMRHHAWLIFVALVETGFLHAGQAGLKLPTSGDTHISASQSAGITGMSHHA</sequence>
<name>I7G6A3_MACFA</name>
<reference evidence="1" key="1">
    <citation type="journal article" date="2007" name="PLoS Biol.">
        <title>Rate of evolution in brain-expressed genes in humans and other primates.</title>
        <authorList>
            <person name="Wang H.-Y."/>
            <person name="Chien H.-C."/>
            <person name="Osada N."/>
            <person name="Hashimoto K."/>
            <person name="Sugano S."/>
            <person name="Gojobori T."/>
            <person name="Chou C.-K."/>
            <person name="Tsai S.-F."/>
            <person name="Wu C.-I."/>
            <person name="Shen C.-K.J."/>
        </authorList>
    </citation>
    <scope>NUCLEOTIDE SEQUENCE</scope>
</reference>
<organism evidence="1">
    <name type="scientific">Macaca fascicularis</name>
    <name type="common">Crab-eating macaque</name>
    <name type="synonym">Cynomolgus monkey</name>
    <dbReference type="NCBI Taxonomy" id="9541"/>
    <lineage>
        <taxon>Eukaryota</taxon>
        <taxon>Metazoa</taxon>
        <taxon>Chordata</taxon>
        <taxon>Craniata</taxon>
        <taxon>Vertebrata</taxon>
        <taxon>Euteleostomi</taxon>
        <taxon>Mammalia</taxon>
        <taxon>Eutheria</taxon>
        <taxon>Euarchontoglires</taxon>
        <taxon>Primates</taxon>
        <taxon>Haplorrhini</taxon>
        <taxon>Catarrhini</taxon>
        <taxon>Cercopithecidae</taxon>
        <taxon>Cercopithecinae</taxon>
        <taxon>Macaca</taxon>
    </lineage>
</organism>
<dbReference type="PANTHER" id="PTHR12138">
    <property type="entry name" value="PRIMATE-EXPANDED PROTEIN FAMILY"/>
    <property type="match status" value="1"/>
</dbReference>